<dbReference type="eggNOG" id="COG1355">
    <property type="taxonomic scope" value="Bacteria"/>
</dbReference>
<dbReference type="EMBL" id="CP002541">
    <property type="protein sequence ID" value="ADY13602.1"/>
    <property type="molecule type" value="Genomic_DNA"/>
</dbReference>
<dbReference type="STRING" id="158189.SpiBuddy_1778"/>
<dbReference type="KEGG" id="sbu:SpiBuddy_1778"/>
<reference evidence="2" key="1">
    <citation type="submission" date="2011-02" db="EMBL/GenBank/DDBJ databases">
        <title>Complete sequence of Spirochaeta sp. Buddy.</title>
        <authorList>
            <person name="Lucas S."/>
            <person name="Copeland A."/>
            <person name="Lapidus A."/>
            <person name="Cheng J.-F."/>
            <person name="Goodwin L."/>
            <person name="Pitluck S."/>
            <person name="Zeytun A."/>
            <person name="Detter J.C."/>
            <person name="Han C."/>
            <person name="Tapia R."/>
            <person name="Land M."/>
            <person name="Hauser L."/>
            <person name="Kyrpides N."/>
            <person name="Ivanova N."/>
            <person name="Mikhailova N."/>
            <person name="Pagani I."/>
            <person name="Ritalahti K.M."/>
            <person name="Loeffler F.E."/>
            <person name="Woyke T."/>
        </authorList>
    </citation>
    <scope>NUCLEOTIDE SEQUENCE [LARGE SCALE GENOMIC DNA]</scope>
    <source>
        <strain evidence="2">ATCC BAA-1886 / DSM 22777 / Buddy</strain>
    </source>
</reference>
<dbReference type="InterPro" id="IPR002737">
    <property type="entry name" value="MEMO1_fam"/>
</dbReference>
<dbReference type="NCBIfam" id="TIGR04336">
    <property type="entry name" value="AmmeMemoSam_B"/>
    <property type="match status" value="1"/>
</dbReference>
<proteinExistence type="predicted"/>
<dbReference type="RefSeq" id="WP_013607451.1">
    <property type="nucleotide sequence ID" value="NC_015152.1"/>
</dbReference>
<keyword evidence="2" id="KW-1185">Reference proteome</keyword>
<dbReference type="Proteomes" id="UP000008466">
    <property type="component" value="Chromosome"/>
</dbReference>
<evidence type="ECO:0008006" key="3">
    <source>
        <dbReference type="Google" id="ProtNLM"/>
    </source>
</evidence>
<protein>
    <recommendedName>
        <fullName evidence="3">AmmeMemoRadiSam system protein B</fullName>
    </recommendedName>
</protein>
<evidence type="ECO:0000313" key="2">
    <source>
        <dbReference type="Proteomes" id="UP000008466"/>
    </source>
</evidence>
<dbReference type="Pfam" id="PF01875">
    <property type="entry name" value="Memo"/>
    <property type="match status" value="1"/>
</dbReference>
<dbReference type="Gene3D" id="3.40.830.10">
    <property type="entry name" value="LigB-like"/>
    <property type="match status" value="1"/>
</dbReference>
<name>F0RWH1_SPHGB</name>
<gene>
    <name evidence="1" type="ordered locus">SpiBuddy_1778</name>
</gene>
<evidence type="ECO:0000313" key="1">
    <source>
        <dbReference type="EMBL" id="ADY13602.1"/>
    </source>
</evidence>
<sequence length="282" mass="30910">MLKSQHHMIFYPEDRTKLDECTKPRPASVKPCSLPCAVLVPHASYSMVSEALHRSFEQVQMLKPSLVVFLGPLHQEVLSEDEPAFLFTPESEGITIAGFDHLFATSLADKLCTMFPTQVVKQDSYFIEEPALELTLPFIQSYFGDTPTLPLLCGSCNRAQLAVYTKVLQAITKLAPQVLFIVSSNANAVLPATEAAKHAAAFVRTLSKGSSLCEGLRTHTISSCNAASLDAVAAQSWANGHWDITAMFLGGKEYETIEAELDDPEKHVWHISATLGASHDYQ</sequence>
<organism evidence="1 2">
    <name type="scientific">Sphaerochaeta globosa (strain ATCC BAA-1886 / DSM 22777 / Buddy)</name>
    <name type="common">Spirochaeta sp. (strain Buddy)</name>
    <dbReference type="NCBI Taxonomy" id="158189"/>
    <lineage>
        <taxon>Bacteria</taxon>
        <taxon>Pseudomonadati</taxon>
        <taxon>Spirochaetota</taxon>
        <taxon>Spirochaetia</taxon>
        <taxon>Spirochaetales</taxon>
        <taxon>Sphaerochaetaceae</taxon>
        <taxon>Sphaerochaeta</taxon>
    </lineage>
</organism>
<accession>F0RWH1</accession>
<dbReference type="HOGENOM" id="CLU_1000777_0_0_12"/>
<dbReference type="AlphaFoldDB" id="F0RWH1"/>